<gene>
    <name evidence="1" type="ORF">HQ497_12910</name>
</gene>
<organism evidence="1 2">
    <name type="scientific">SAR86 cluster bacterium</name>
    <dbReference type="NCBI Taxonomy" id="2030880"/>
    <lineage>
        <taxon>Bacteria</taxon>
        <taxon>Pseudomonadati</taxon>
        <taxon>Pseudomonadota</taxon>
        <taxon>Gammaproteobacteria</taxon>
        <taxon>SAR86 cluster</taxon>
    </lineage>
</organism>
<name>A0A973A8Y1_9GAMM</name>
<dbReference type="AlphaFoldDB" id="A0A973A8Y1"/>
<evidence type="ECO:0000313" key="2">
    <source>
        <dbReference type="Proteomes" id="UP000754644"/>
    </source>
</evidence>
<protein>
    <submittedName>
        <fullName evidence="1">Uncharacterized protein</fullName>
    </submittedName>
</protein>
<comment type="caution">
    <text evidence="1">The sequence shown here is derived from an EMBL/GenBank/DDBJ whole genome shotgun (WGS) entry which is preliminary data.</text>
</comment>
<dbReference type="EMBL" id="JABMOJ010000489">
    <property type="protein sequence ID" value="NQV66254.1"/>
    <property type="molecule type" value="Genomic_DNA"/>
</dbReference>
<sequence>MSNEFFVRVVRRVIVILVPKSKPGELARIARDARDDGQPEVGVLTRILGGKKDSSIGFNARRIRLGHRPSLPRNNGPLEL</sequence>
<evidence type="ECO:0000313" key="1">
    <source>
        <dbReference type="EMBL" id="NQV66254.1"/>
    </source>
</evidence>
<reference evidence="1" key="1">
    <citation type="submission" date="2020-05" db="EMBL/GenBank/DDBJ databases">
        <title>Sulfur intermediates as new biogeochemical hubs in an aquatic model microbial ecosystem.</title>
        <authorList>
            <person name="Vigneron A."/>
        </authorList>
    </citation>
    <scope>NUCLEOTIDE SEQUENCE</scope>
    <source>
        <strain evidence="1">Bin.250</strain>
    </source>
</reference>
<proteinExistence type="predicted"/>
<accession>A0A973A8Y1</accession>
<dbReference type="Proteomes" id="UP000754644">
    <property type="component" value="Unassembled WGS sequence"/>
</dbReference>